<dbReference type="Pfam" id="PF00072">
    <property type="entry name" value="Response_reg"/>
    <property type="match status" value="1"/>
</dbReference>
<dbReference type="Proteomes" id="UP000177187">
    <property type="component" value="Unassembled WGS sequence"/>
</dbReference>
<dbReference type="GO" id="GO:0003677">
    <property type="term" value="F:DNA binding"/>
    <property type="evidence" value="ECO:0007669"/>
    <property type="project" value="UniProtKB-KW"/>
</dbReference>
<dbReference type="SUPFAM" id="SSF52172">
    <property type="entry name" value="CheY-like"/>
    <property type="match status" value="1"/>
</dbReference>
<keyword evidence="2" id="KW-0902">Two-component regulatory system</keyword>
<accession>A0A1F5EYN8</accession>
<dbReference type="InterPro" id="IPR050595">
    <property type="entry name" value="Bact_response_regulator"/>
</dbReference>
<dbReference type="SMART" id="SM00448">
    <property type="entry name" value="REC"/>
    <property type="match status" value="1"/>
</dbReference>
<evidence type="ECO:0000256" key="4">
    <source>
        <dbReference type="ARBA" id="ARBA00023125"/>
    </source>
</evidence>
<dbReference type="STRING" id="1817816.A2Y64_03130"/>
<dbReference type="InterPro" id="IPR001789">
    <property type="entry name" value="Sig_transdc_resp-reg_receiver"/>
</dbReference>
<dbReference type="FunFam" id="3.40.50.2300:FF:000001">
    <property type="entry name" value="DNA-binding response regulator PhoB"/>
    <property type="match status" value="1"/>
</dbReference>
<evidence type="ECO:0000256" key="5">
    <source>
        <dbReference type="ARBA" id="ARBA00023163"/>
    </source>
</evidence>
<protein>
    <recommendedName>
        <fullName evidence="7">Response regulatory domain-containing protein</fullName>
    </recommendedName>
</protein>
<sequence>MKNSTASPETKLILVADDEPDIVTIVEMILRSQGYDVLKAANGLEALELAERHSPDLILLDIMMPDMDGWEVLRLLHVDPSTAEIPVAMISAKTGSRAKITSMQEGAVDYITKPFDSRELLTKVREILTGQG</sequence>
<dbReference type="GO" id="GO:0000160">
    <property type="term" value="P:phosphorelay signal transduction system"/>
    <property type="evidence" value="ECO:0007669"/>
    <property type="project" value="UniProtKB-KW"/>
</dbReference>
<evidence type="ECO:0000313" key="9">
    <source>
        <dbReference type="Proteomes" id="UP000177187"/>
    </source>
</evidence>
<dbReference type="EMBL" id="MFAF01000118">
    <property type="protein sequence ID" value="OGD72502.1"/>
    <property type="molecule type" value="Genomic_DNA"/>
</dbReference>
<evidence type="ECO:0000256" key="1">
    <source>
        <dbReference type="ARBA" id="ARBA00022553"/>
    </source>
</evidence>
<feature type="domain" description="Response regulatory" evidence="7">
    <location>
        <begin position="12"/>
        <end position="128"/>
    </location>
</feature>
<comment type="caution">
    <text evidence="8">The sequence shown here is derived from an EMBL/GenBank/DDBJ whole genome shotgun (WGS) entry which is preliminary data.</text>
</comment>
<keyword evidence="5" id="KW-0804">Transcription</keyword>
<dbReference type="InterPro" id="IPR011006">
    <property type="entry name" value="CheY-like_superfamily"/>
</dbReference>
<dbReference type="PANTHER" id="PTHR44591:SF3">
    <property type="entry name" value="RESPONSE REGULATORY DOMAIN-CONTAINING PROTEIN"/>
    <property type="match status" value="1"/>
</dbReference>
<evidence type="ECO:0000313" key="8">
    <source>
        <dbReference type="EMBL" id="OGD72502.1"/>
    </source>
</evidence>
<dbReference type="Gene3D" id="3.40.50.2300">
    <property type="match status" value="1"/>
</dbReference>
<evidence type="ECO:0000259" key="7">
    <source>
        <dbReference type="PROSITE" id="PS50110"/>
    </source>
</evidence>
<keyword evidence="3" id="KW-0805">Transcription regulation</keyword>
<feature type="modified residue" description="4-aspartylphosphate" evidence="6">
    <location>
        <position position="61"/>
    </location>
</feature>
<gene>
    <name evidence="8" type="ORF">A2Y64_03130</name>
</gene>
<name>A0A1F5EYN8_9BACT</name>
<proteinExistence type="predicted"/>
<keyword evidence="1 6" id="KW-0597">Phosphoprotein</keyword>
<organism evidence="8 9">
    <name type="scientific">Candidatus Coatesbacteria bacterium RBG_13_66_14</name>
    <dbReference type="NCBI Taxonomy" id="1817816"/>
    <lineage>
        <taxon>Bacteria</taxon>
        <taxon>Candidatus Coatesiibacteriota</taxon>
    </lineage>
</organism>
<dbReference type="PROSITE" id="PS50110">
    <property type="entry name" value="RESPONSE_REGULATORY"/>
    <property type="match status" value="1"/>
</dbReference>
<evidence type="ECO:0000256" key="2">
    <source>
        <dbReference type="ARBA" id="ARBA00023012"/>
    </source>
</evidence>
<dbReference type="AlphaFoldDB" id="A0A1F5EYN8"/>
<dbReference type="PANTHER" id="PTHR44591">
    <property type="entry name" value="STRESS RESPONSE REGULATOR PROTEIN 1"/>
    <property type="match status" value="1"/>
</dbReference>
<evidence type="ECO:0000256" key="3">
    <source>
        <dbReference type="ARBA" id="ARBA00023015"/>
    </source>
</evidence>
<evidence type="ECO:0000256" key="6">
    <source>
        <dbReference type="PROSITE-ProRule" id="PRU00169"/>
    </source>
</evidence>
<reference evidence="8 9" key="1">
    <citation type="journal article" date="2016" name="Nat. Commun.">
        <title>Thousands of microbial genomes shed light on interconnected biogeochemical processes in an aquifer system.</title>
        <authorList>
            <person name="Anantharaman K."/>
            <person name="Brown C.T."/>
            <person name="Hug L.A."/>
            <person name="Sharon I."/>
            <person name="Castelle C.J."/>
            <person name="Probst A.J."/>
            <person name="Thomas B.C."/>
            <person name="Singh A."/>
            <person name="Wilkins M.J."/>
            <person name="Karaoz U."/>
            <person name="Brodie E.L."/>
            <person name="Williams K.H."/>
            <person name="Hubbard S.S."/>
            <person name="Banfield J.F."/>
        </authorList>
    </citation>
    <scope>NUCLEOTIDE SEQUENCE [LARGE SCALE GENOMIC DNA]</scope>
</reference>
<keyword evidence="4" id="KW-0238">DNA-binding</keyword>